<gene>
    <name evidence="15" type="ORF">H6P81_005622</name>
</gene>
<dbReference type="InterPro" id="IPR015943">
    <property type="entry name" value="WD40/YVTN_repeat-like_dom_sf"/>
</dbReference>
<dbReference type="GO" id="GO:0008017">
    <property type="term" value="F:microtubule binding"/>
    <property type="evidence" value="ECO:0007669"/>
    <property type="project" value="UniProtKB-UniRule"/>
</dbReference>
<evidence type="ECO:0000256" key="8">
    <source>
        <dbReference type="ARBA" id="ARBA00023212"/>
    </source>
</evidence>
<dbReference type="Proteomes" id="UP000825729">
    <property type="component" value="Unassembled WGS sequence"/>
</dbReference>
<evidence type="ECO:0000256" key="13">
    <source>
        <dbReference type="SAM" id="MobiDB-lite"/>
    </source>
</evidence>
<evidence type="ECO:0000256" key="2">
    <source>
        <dbReference type="ARBA" id="ARBA00022490"/>
    </source>
</evidence>
<dbReference type="PROSITE" id="PS00678">
    <property type="entry name" value="WD_REPEATS_1"/>
    <property type="match status" value="2"/>
</dbReference>
<dbReference type="GO" id="GO:0005874">
    <property type="term" value="C:microtubule"/>
    <property type="evidence" value="ECO:0007669"/>
    <property type="project" value="UniProtKB-KW"/>
</dbReference>
<dbReference type="GO" id="GO:0005737">
    <property type="term" value="C:cytoplasm"/>
    <property type="evidence" value="ECO:0007669"/>
    <property type="project" value="UniProtKB-UniRule"/>
</dbReference>
<comment type="similarity">
    <text evidence="11">Belongs to the WD repeat KATNB1 family.</text>
</comment>
<feature type="compositionally biased region" description="Polar residues" evidence="13">
    <location>
        <begin position="442"/>
        <end position="455"/>
    </location>
</feature>
<feature type="compositionally biased region" description="Basic and acidic residues" evidence="13">
    <location>
        <begin position="400"/>
        <end position="412"/>
    </location>
</feature>
<dbReference type="SUPFAM" id="SSF50978">
    <property type="entry name" value="WD40 repeat-like"/>
    <property type="match status" value="1"/>
</dbReference>
<feature type="repeat" description="WD" evidence="12">
    <location>
        <begin position="138"/>
        <end position="179"/>
    </location>
</feature>
<sequence>MAKRGYKLQEFIAHSSNVNCLKIGRKSSRLLLTGGEDHKVNLWAIGRPSSLLTLSGHTSPVDSVTFDSSEVLAVSGASTGALKLWDLEEAKILRTITGHRSNCTAVEFHPFGEFFASGSLDTNLKIWDIRRKGCIHTYKGHTDGINTIRFTPDGRWVVSGGEDNVVKLWDLTAGKLLHDFKFHEGRIRCIDFHPHEFLLATGSADRTVKFWDLETFELIGSAGPESSGVRSMIFHPDGRTLFSGLEDGFKVWSWEPVRFHDAVDMGWSTLGDVSIHDGKLLGCSYHRSCVGVWVADISLVRPYAVGVTKNMETNLNLEGQSLQQQDVTLKSIEGSRSGPRRPEIPYSSKEVHLSSTPFGVRGNNMSTPKKNNLREVHPVNGNLSKPTVAPVIVPRSSSLRTEKEFDSKKESATPETALHSFTFLDRSLLRKPANAKEGTESGWGTNDSVSSNSAETGDVARTPNLHPRLVAKDEASDSSEGNPKNIRSVTEKFERILSPEQSPRLPSENGSGSTHSSHVSASMRFVKGVAVQHGRTRSLVEKWEKGEKSTISEGLRDVVPEADVSPTAKNENGLRETSERAAATPRDVDMPEILMQGHNNFVDVLQSRLTKLQVVRQFWQRNDIKGSINAVKRLPDHAVQADVISVLVDKIDVVTLDLFSCLLPLLIGLLDSKVDRFMGISLEILSKLVKMFGPVIYSTMSATSSVGVDLEAEQRYERCKQCFTELQKLKQILPSLTRRGGLLAKSAMELNLALLES</sequence>
<proteinExistence type="inferred from homology"/>
<evidence type="ECO:0000256" key="3">
    <source>
        <dbReference type="ARBA" id="ARBA00022574"/>
    </source>
</evidence>
<dbReference type="AlphaFoldDB" id="A0AAV7EZH7"/>
<keyword evidence="2 11" id="KW-0963">Cytoplasm</keyword>
<keyword evidence="16" id="KW-1185">Reference proteome</keyword>
<feature type="repeat" description="WD" evidence="12">
    <location>
        <begin position="54"/>
        <end position="95"/>
    </location>
</feature>
<feature type="region of interest" description="Disordered" evidence="13">
    <location>
        <begin position="331"/>
        <end position="418"/>
    </location>
</feature>
<evidence type="ECO:0000313" key="16">
    <source>
        <dbReference type="Proteomes" id="UP000825729"/>
    </source>
</evidence>
<organism evidence="15 16">
    <name type="scientific">Aristolochia fimbriata</name>
    <name type="common">White veined hardy Dutchman's pipe vine</name>
    <dbReference type="NCBI Taxonomy" id="158543"/>
    <lineage>
        <taxon>Eukaryota</taxon>
        <taxon>Viridiplantae</taxon>
        <taxon>Streptophyta</taxon>
        <taxon>Embryophyta</taxon>
        <taxon>Tracheophyta</taxon>
        <taxon>Spermatophyta</taxon>
        <taxon>Magnoliopsida</taxon>
        <taxon>Magnoliidae</taxon>
        <taxon>Piperales</taxon>
        <taxon>Aristolochiaceae</taxon>
        <taxon>Aristolochia</taxon>
    </lineage>
</organism>
<dbReference type="FunFam" id="2.130.10.10:FF:000846">
    <property type="entry name" value="Katanin p80 WD40 repeat-containing subunit B1 homolog"/>
    <property type="match status" value="1"/>
</dbReference>
<evidence type="ECO:0000256" key="12">
    <source>
        <dbReference type="PROSITE-ProRule" id="PRU00221"/>
    </source>
</evidence>
<accession>A0AAV7EZH7</accession>
<dbReference type="PANTHER" id="PTHR19845">
    <property type="entry name" value="KATANIN P80 SUBUNIT"/>
    <property type="match status" value="1"/>
</dbReference>
<comment type="function">
    <text evidence="10">Participates in a complex which severs microtubules in an ATP-dependent manner. May act to target the enzymatic subunit of this complex to sites of action such as the centrosome. Microtubule severing may promote rapid reorganization of cellular microtubule arrays and the release of microtubules from the centrosome following nucleation.</text>
</comment>
<dbReference type="GO" id="GO:0007019">
    <property type="term" value="P:microtubule depolymerization"/>
    <property type="evidence" value="ECO:0007669"/>
    <property type="project" value="TreeGrafter"/>
</dbReference>
<evidence type="ECO:0000256" key="11">
    <source>
        <dbReference type="HAMAP-Rule" id="MF_03022"/>
    </source>
</evidence>
<evidence type="ECO:0000256" key="1">
    <source>
        <dbReference type="ARBA" id="ARBA00004186"/>
    </source>
</evidence>
<dbReference type="InterPro" id="IPR036322">
    <property type="entry name" value="WD40_repeat_dom_sf"/>
</dbReference>
<dbReference type="PANTHER" id="PTHR19845:SF15">
    <property type="entry name" value="KATANIN P80 WD40 REPEAT-CONTAINING SUBUNIT B1 HOMOLOG KTN80.2"/>
    <property type="match status" value="1"/>
</dbReference>
<dbReference type="SMART" id="SM00320">
    <property type="entry name" value="WD40"/>
    <property type="match status" value="6"/>
</dbReference>
<feature type="compositionally biased region" description="Low complexity" evidence="13">
    <location>
        <begin position="510"/>
        <end position="519"/>
    </location>
</feature>
<dbReference type="InterPro" id="IPR020472">
    <property type="entry name" value="WD40_PAC1"/>
</dbReference>
<dbReference type="CDD" id="cd00200">
    <property type="entry name" value="WD40"/>
    <property type="match status" value="1"/>
</dbReference>
<evidence type="ECO:0000256" key="10">
    <source>
        <dbReference type="ARBA" id="ARBA00057470"/>
    </source>
</evidence>
<feature type="compositionally biased region" description="Polar residues" evidence="13">
    <location>
        <begin position="353"/>
        <end position="370"/>
    </location>
</feature>
<keyword evidence="3 12" id="KW-0853">WD repeat</keyword>
<dbReference type="Pfam" id="PF13925">
    <property type="entry name" value="Katanin_con80"/>
    <property type="match status" value="1"/>
</dbReference>
<feature type="repeat" description="WD" evidence="12">
    <location>
        <begin position="180"/>
        <end position="221"/>
    </location>
</feature>
<keyword evidence="7" id="KW-0498">Mitosis</keyword>
<keyword evidence="6" id="KW-0677">Repeat</keyword>
<name>A0AAV7EZH7_ARIFI</name>
<keyword evidence="9" id="KW-0131">Cell cycle</keyword>
<feature type="region of interest" description="Disordered" evidence="13">
    <location>
        <begin position="433"/>
        <end position="519"/>
    </location>
</feature>
<dbReference type="GO" id="GO:0051301">
    <property type="term" value="P:cell division"/>
    <property type="evidence" value="ECO:0007669"/>
    <property type="project" value="UniProtKB-KW"/>
</dbReference>
<dbReference type="PROSITE" id="PS50082">
    <property type="entry name" value="WD_REPEATS_2"/>
    <property type="match status" value="5"/>
</dbReference>
<feature type="repeat" description="WD" evidence="12">
    <location>
        <begin position="96"/>
        <end position="137"/>
    </location>
</feature>
<feature type="compositionally biased region" description="Polar residues" evidence="13">
    <location>
        <begin position="478"/>
        <end position="488"/>
    </location>
</feature>
<keyword evidence="4" id="KW-0132">Cell division</keyword>
<dbReference type="EMBL" id="JAINDJ010000003">
    <property type="protein sequence ID" value="KAG9452718.1"/>
    <property type="molecule type" value="Genomic_DNA"/>
</dbReference>
<evidence type="ECO:0000256" key="7">
    <source>
        <dbReference type="ARBA" id="ARBA00022776"/>
    </source>
</evidence>
<dbReference type="InterPro" id="IPR028021">
    <property type="entry name" value="Katanin_C-terminal"/>
</dbReference>
<evidence type="ECO:0000256" key="4">
    <source>
        <dbReference type="ARBA" id="ARBA00022618"/>
    </source>
</evidence>
<evidence type="ECO:0000313" key="15">
    <source>
        <dbReference type="EMBL" id="KAG9452718.1"/>
    </source>
</evidence>
<dbReference type="InterPro" id="IPR019775">
    <property type="entry name" value="WD40_repeat_CS"/>
</dbReference>
<feature type="repeat" description="WD" evidence="12">
    <location>
        <begin position="11"/>
        <end position="53"/>
    </location>
</feature>
<dbReference type="InterPro" id="IPR026962">
    <property type="entry name" value="KTNB1"/>
</dbReference>
<keyword evidence="8 11" id="KW-0206">Cytoskeleton</keyword>
<reference evidence="15 16" key="1">
    <citation type="submission" date="2021-07" db="EMBL/GenBank/DDBJ databases">
        <title>The Aristolochia fimbriata genome: insights into angiosperm evolution, floral development and chemical biosynthesis.</title>
        <authorList>
            <person name="Jiao Y."/>
        </authorList>
    </citation>
    <scope>NUCLEOTIDE SEQUENCE [LARGE SCALE GENOMIC DNA]</scope>
    <source>
        <strain evidence="15">IBCAS-2021</strain>
        <tissue evidence="15">Leaf</tissue>
    </source>
</reference>
<evidence type="ECO:0000256" key="9">
    <source>
        <dbReference type="ARBA" id="ARBA00023306"/>
    </source>
</evidence>
<dbReference type="InterPro" id="IPR001680">
    <property type="entry name" value="WD40_rpt"/>
</dbReference>
<evidence type="ECO:0000256" key="6">
    <source>
        <dbReference type="ARBA" id="ARBA00022737"/>
    </source>
</evidence>
<dbReference type="PRINTS" id="PR00320">
    <property type="entry name" value="GPROTEINBRPT"/>
</dbReference>
<feature type="domain" description="Katanin p80 subunit C-terminal" evidence="14">
    <location>
        <begin position="596"/>
        <end position="754"/>
    </location>
</feature>
<dbReference type="GO" id="GO:0008352">
    <property type="term" value="C:katanin complex"/>
    <property type="evidence" value="ECO:0007669"/>
    <property type="project" value="InterPro"/>
</dbReference>
<dbReference type="PROSITE" id="PS50294">
    <property type="entry name" value="WD_REPEATS_REGION"/>
    <property type="match status" value="4"/>
</dbReference>
<comment type="subcellular location">
    <subcellularLocation>
        <location evidence="1">Cytoplasm</location>
        <location evidence="1">Cytoskeleton</location>
        <location evidence="1">Spindle</location>
    </subcellularLocation>
</comment>
<protein>
    <recommendedName>
        <fullName evidence="11">Katanin p80 WD40 repeat-containing subunit B1 homolog</fullName>
    </recommendedName>
</protein>
<dbReference type="Gene3D" id="2.130.10.10">
    <property type="entry name" value="YVTN repeat-like/Quinoprotein amine dehydrogenase"/>
    <property type="match status" value="2"/>
</dbReference>
<dbReference type="GO" id="GO:0005819">
    <property type="term" value="C:spindle"/>
    <property type="evidence" value="ECO:0007669"/>
    <property type="project" value="UniProtKB-SubCell"/>
</dbReference>
<evidence type="ECO:0000259" key="14">
    <source>
        <dbReference type="Pfam" id="PF13925"/>
    </source>
</evidence>
<evidence type="ECO:0000256" key="5">
    <source>
        <dbReference type="ARBA" id="ARBA00022701"/>
    </source>
</evidence>
<comment type="caution">
    <text evidence="15">The sequence shown here is derived from an EMBL/GenBank/DDBJ whole genome shotgun (WGS) entry which is preliminary data.</text>
</comment>
<dbReference type="Pfam" id="PF00400">
    <property type="entry name" value="WD40"/>
    <property type="match status" value="6"/>
</dbReference>
<dbReference type="HAMAP" id="MF_03022">
    <property type="entry name" value="Katanin_p80_B1"/>
    <property type="match status" value="1"/>
</dbReference>
<comment type="function">
    <text evidence="11">May participate in a complex which severs microtubules in an ATP-dependent manner. Microtubule severing may promote rapid reorganization of cellular microtubule arrays.</text>
</comment>
<keyword evidence="5 11" id="KW-0493">Microtubule</keyword>
<dbReference type="GO" id="GO:0051013">
    <property type="term" value="P:microtubule severing"/>
    <property type="evidence" value="ECO:0007669"/>
    <property type="project" value="UniProtKB-UniRule"/>
</dbReference>